<accession>A0A8T3C285</accession>
<evidence type="ECO:0000313" key="2">
    <source>
        <dbReference type="EMBL" id="KAI0523455.1"/>
    </source>
</evidence>
<name>A0A8T3C285_DENNO</name>
<gene>
    <name evidence="2" type="ORF">KFK09_005850</name>
</gene>
<comment type="caution">
    <text evidence="2">The sequence shown here is derived from an EMBL/GenBank/DDBJ whole genome shotgun (WGS) entry which is preliminary data.</text>
</comment>
<evidence type="ECO:0000256" key="1">
    <source>
        <dbReference type="SAM" id="MobiDB-lite"/>
    </source>
</evidence>
<keyword evidence="3" id="KW-1185">Reference proteome</keyword>
<dbReference type="Proteomes" id="UP000829196">
    <property type="component" value="Unassembled WGS sequence"/>
</dbReference>
<dbReference type="EMBL" id="JAGYWB010000005">
    <property type="protein sequence ID" value="KAI0523455.1"/>
    <property type="molecule type" value="Genomic_DNA"/>
</dbReference>
<dbReference type="AlphaFoldDB" id="A0A8T3C285"/>
<protein>
    <submittedName>
        <fullName evidence="2">Uncharacterized protein</fullName>
    </submittedName>
</protein>
<evidence type="ECO:0000313" key="3">
    <source>
        <dbReference type="Proteomes" id="UP000829196"/>
    </source>
</evidence>
<reference evidence="2" key="1">
    <citation type="journal article" date="2022" name="Front. Genet.">
        <title>Chromosome-Scale Assembly of the Dendrobium nobile Genome Provides Insights Into the Molecular Mechanism of the Biosynthesis of the Medicinal Active Ingredient of Dendrobium.</title>
        <authorList>
            <person name="Xu Q."/>
            <person name="Niu S.-C."/>
            <person name="Li K.-L."/>
            <person name="Zheng P.-J."/>
            <person name="Zhang X.-J."/>
            <person name="Jia Y."/>
            <person name="Liu Y."/>
            <person name="Niu Y.-X."/>
            <person name="Yu L.-H."/>
            <person name="Chen D.-F."/>
            <person name="Zhang G.-Q."/>
        </authorList>
    </citation>
    <scope>NUCLEOTIDE SEQUENCE</scope>
    <source>
        <tissue evidence="2">Leaf</tissue>
    </source>
</reference>
<sequence>MENGNGTNAEKDDAVNGSDNVSKWTSIHGRSDERLNGSDNVSEGDAKDSWKERWKNFLAIFRGLPF</sequence>
<feature type="region of interest" description="Disordered" evidence="1">
    <location>
        <begin position="1"/>
        <end position="49"/>
    </location>
</feature>
<organism evidence="2 3">
    <name type="scientific">Dendrobium nobile</name>
    <name type="common">Orchid</name>
    <dbReference type="NCBI Taxonomy" id="94219"/>
    <lineage>
        <taxon>Eukaryota</taxon>
        <taxon>Viridiplantae</taxon>
        <taxon>Streptophyta</taxon>
        <taxon>Embryophyta</taxon>
        <taxon>Tracheophyta</taxon>
        <taxon>Spermatophyta</taxon>
        <taxon>Magnoliopsida</taxon>
        <taxon>Liliopsida</taxon>
        <taxon>Asparagales</taxon>
        <taxon>Orchidaceae</taxon>
        <taxon>Epidendroideae</taxon>
        <taxon>Malaxideae</taxon>
        <taxon>Dendrobiinae</taxon>
        <taxon>Dendrobium</taxon>
    </lineage>
</organism>
<proteinExistence type="predicted"/>